<dbReference type="EMBL" id="KK784902">
    <property type="protein sequence ID" value="KDO65583.1"/>
    <property type="molecule type" value="Genomic_DNA"/>
</dbReference>
<dbReference type="EMBL" id="KK784902">
    <property type="protein sequence ID" value="KDO65582.1"/>
    <property type="molecule type" value="Genomic_DNA"/>
</dbReference>
<proteinExistence type="predicted"/>
<dbReference type="AlphaFoldDB" id="A0A067FE10"/>
<keyword evidence="2" id="KW-1185">Reference proteome</keyword>
<gene>
    <name evidence="1" type="ORF">CISIN_1g0254182mg</name>
</gene>
<organism evidence="1 2">
    <name type="scientific">Citrus sinensis</name>
    <name type="common">Sweet orange</name>
    <name type="synonym">Citrus aurantium var. sinensis</name>
    <dbReference type="NCBI Taxonomy" id="2711"/>
    <lineage>
        <taxon>Eukaryota</taxon>
        <taxon>Viridiplantae</taxon>
        <taxon>Streptophyta</taxon>
        <taxon>Embryophyta</taxon>
        <taxon>Tracheophyta</taxon>
        <taxon>Spermatophyta</taxon>
        <taxon>Magnoliopsida</taxon>
        <taxon>eudicotyledons</taxon>
        <taxon>Gunneridae</taxon>
        <taxon>Pentapetalae</taxon>
        <taxon>rosids</taxon>
        <taxon>malvids</taxon>
        <taxon>Sapindales</taxon>
        <taxon>Rutaceae</taxon>
        <taxon>Aurantioideae</taxon>
        <taxon>Citrus</taxon>
    </lineage>
</organism>
<feature type="non-terminal residue" evidence="1">
    <location>
        <position position="19"/>
    </location>
</feature>
<name>A0A067FE10_CITSI</name>
<evidence type="ECO:0000313" key="1">
    <source>
        <dbReference type="EMBL" id="KDO65583.1"/>
    </source>
</evidence>
<reference evidence="1 2" key="1">
    <citation type="submission" date="2014-04" db="EMBL/GenBank/DDBJ databases">
        <authorList>
            <consortium name="International Citrus Genome Consortium"/>
            <person name="Gmitter F."/>
            <person name="Chen C."/>
            <person name="Farmerie W."/>
            <person name="Harkins T."/>
            <person name="Desany B."/>
            <person name="Mohiuddin M."/>
            <person name="Kodira C."/>
            <person name="Borodovsky M."/>
            <person name="Lomsadze A."/>
            <person name="Burns P."/>
            <person name="Jenkins J."/>
            <person name="Prochnik S."/>
            <person name="Shu S."/>
            <person name="Chapman J."/>
            <person name="Pitluck S."/>
            <person name="Schmutz J."/>
            <person name="Rokhsar D."/>
        </authorList>
    </citation>
    <scope>NUCLEOTIDE SEQUENCE</scope>
</reference>
<evidence type="ECO:0000313" key="2">
    <source>
        <dbReference type="Proteomes" id="UP000027120"/>
    </source>
</evidence>
<protein>
    <submittedName>
        <fullName evidence="1">Uncharacterized protein</fullName>
    </submittedName>
</protein>
<accession>A0A067FE10</accession>
<sequence>MSSLLLSNPNLSTSFLPCK</sequence>
<dbReference type="Proteomes" id="UP000027120">
    <property type="component" value="Unassembled WGS sequence"/>
</dbReference>